<accession>A0A6G9YQJ3</accession>
<keyword evidence="2" id="KW-1185">Reference proteome</keyword>
<dbReference type="EMBL" id="CP046172">
    <property type="protein sequence ID" value="QIS15183.1"/>
    <property type="molecule type" value="Genomic_DNA"/>
</dbReference>
<evidence type="ECO:0000313" key="2">
    <source>
        <dbReference type="Proteomes" id="UP000503540"/>
    </source>
</evidence>
<reference evidence="1 2" key="1">
    <citation type="journal article" date="2019" name="ACS Chem. Biol.">
        <title>Identification and Mobilization of a Cryptic Antibiotic Biosynthesis Gene Locus from a Human-Pathogenic Nocardia Isolate.</title>
        <authorList>
            <person name="Herisse M."/>
            <person name="Ishida K."/>
            <person name="Porter J.L."/>
            <person name="Howden B."/>
            <person name="Hertweck C."/>
            <person name="Stinear T.P."/>
            <person name="Pidot S.J."/>
        </authorList>
    </citation>
    <scope>NUCLEOTIDE SEQUENCE [LARGE SCALE GENOMIC DNA]</scope>
    <source>
        <strain evidence="1 2">AUSMDU00012717</strain>
    </source>
</reference>
<dbReference type="InterPro" id="IPR054058">
    <property type="entry name" value="HTH_67"/>
</dbReference>
<evidence type="ECO:0000313" key="1">
    <source>
        <dbReference type="EMBL" id="QIS15183.1"/>
    </source>
</evidence>
<protein>
    <submittedName>
        <fullName evidence="1">Uncharacterized protein</fullName>
    </submittedName>
</protein>
<organism evidence="1 2">
    <name type="scientific">Nocardia arthritidis</name>
    <dbReference type="NCBI Taxonomy" id="228602"/>
    <lineage>
        <taxon>Bacteria</taxon>
        <taxon>Bacillati</taxon>
        <taxon>Actinomycetota</taxon>
        <taxon>Actinomycetes</taxon>
        <taxon>Mycobacteriales</taxon>
        <taxon>Nocardiaceae</taxon>
        <taxon>Nocardia</taxon>
    </lineage>
</organism>
<gene>
    <name evidence="1" type="ORF">F5544_36775</name>
</gene>
<dbReference type="RefSeq" id="WP_167477475.1">
    <property type="nucleotide sequence ID" value="NZ_CP046172.1"/>
</dbReference>
<proteinExistence type="predicted"/>
<dbReference type="NCBIfam" id="NF047719">
    <property type="entry name" value="SCO6745_fam_HTH"/>
    <property type="match status" value="1"/>
</dbReference>
<dbReference type="AlphaFoldDB" id="A0A6G9YQJ3"/>
<dbReference type="Proteomes" id="UP000503540">
    <property type="component" value="Chromosome"/>
</dbReference>
<name>A0A6G9YQJ3_9NOCA</name>
<dbReference type="KEGG" id="nah:F5544_36775"/>
<sequence length="287" mass="30151">MAIHPARRIWTTLEPLHDVVYFGAGVKESGLALGLRGYWQTYFAYRAAPLGEVGAGVVLATFAGFHPDMVAKALPDAWSRTTPRHCLEARLALSTRVLRECGAGDAESARAAALLAPALRAADATGRALYAANAALPLPDDPVGALWQTVTSLREHRGDGHVAALVAHGISGRQALVLQVAAGKTTESVTRIARGISEREWADAVDELRAGGLVKGEPTNPSLTASGGELLERVEKATDEAAWHGALSALSQDAVAEFTTAFAPLVKRVRAEVVPSNTPIAMGKNEG</sequence>
<dbReference type="Pfam" id="PF21863">
    <property type="entry name" value="HTH_67"/>
    <property type="match status" value="1"/>
</dbReference>